<reference evidence="2" key="1">
    <citation type="submission" date="2022-11" db="UniProtKB">
        <authorList>
            <consortium name="WormBaseParasite"/>
        </authorList>
    </citation>
    <scope>IDENTIFICATION</scope>
</reference>
<proteinExistence type="predicted"/>
<sequence length="126" mass="13311">MPFIYGCFPNPNSNPSGDGRDGTCPTMMTGPMTDPDCDLTVSCNNCPAHPPFDPMNSAGCMPAMFSPCSMNNRIMVDCGPSCMVSVEQSDGTVVMTSMMMIDIICTGSGSYTAAGVTDVERIRCNP</sequence>
<evidence type="ECO:0000313" key="2">
    <source>
        <dbReference type="WBParaSite" id="PS1159_v2.g1824.t1"/>
    </source>
</evidence>
<dbReference type="Proteomes" id="UP000887580">
    <property type="component" value="Unplaced"/>
</dbReference>
<accession>A0AC35FJQ1</accession>
<protein>
    <submittedName>
        <fullName evidence="2">Uncharacterized protein</fullName>
    </submittedName>
</protein>
<evidence type="ECO:0000313" key="1">
    <source>
        <dbReference type="Proteomes" id="UP000887580"/>
    </source>
</evidence>
<name>A0AC35FJQ1_9BILA</name>
<organism evidence="1 2">
    <name type="scientific">Panagrolaimus sp. PS1159</name>
    <dbReference type="NCBI Taxonomy" id="55785"/>
    <lineage>
        <taxon>Eukaryota</taxon>
        <taxon>Metazoa</taxon>
        <taxon>Ecdysozoa</taxon>
        <taxon>Nematoda</taxon>
        <taxon>Chromadorea</taxon>
        <taxon>Rhabditida</taxon>
        <taxon>Tylenchina</taxon>
        <taxon>Panagrolaimomorpha</taxon>
        <taxon>Panagrolaimoidea</taxon>
        <taxon>Panagrolaimidae</taxon>
        <taxon>Panagrolaimus</taxon>
    </lineage>
</organism>
<dbReference type="WBParaSite" id="PS1159_v2.g1824.t1">
    <property type="protein sequence ID" value="PS1159_v2.g1824.t1"/>
    <property type="gene ID" value="PS1159_v2.g1824"/>
</dbReference>